<evidence type="ECO:0000313" key="4">
    <source>
        <dbReference type="EMBL" id="MCX5617198.1"/>
    </source>
</evidence>
<dbReference type="Proteomes" id="UP001165576">
    <property type="component" value="Unassembled WGS sequence"/>
</dbReference>
<dbReference type="InterPro" id="IPR013425">
    <property type="entry name" value="Autotrns_rpt"/>
</dbReference>
<dbReference type="PANTHER" id="PTHR35037">
    <property type="entry name" value="C-TERMINAL REGION OF AIDA-LIKE PROTEIN"/>
    <property type="match status" value="1"/>
</dbReference>
<dbReference type="Gene3D" id="2.40.128.130">
    <property type="entry name" value="Autotransporter beta-domain"/>
    <property type="match status" value="1"/>
</dbReference>
<dbReference type="NCBIfam" id="TIGR02601">
    <property type="entry name" value="autotrns_rpt"/>
    <property type="match status" value="3"/>
</dbReference>
<keyword evidence="5" id="KW-1185">Reference proteome</keyword>
<comment type="caution">
    <text evidence="4">The sequence shown here is derived from an EMBL/GenBank/DDBJ whole genome shotgun (WGS) entry which is preliminary data.</text>
</comment>
<dbReference type="SMART" id="SM00869">
    <property type="entry name" value="Autotransporter"/>
    <property type="match status" value="1"/>
</dbReference>
<dbReference type="PROSITE" id="PS51208">
    <property type="entry name" value="AUTOTRANSPORTER"/>
    <property type="match status" value="1"/>
</dbReference>
<feature type="compositionally biased region" description="Polar residues" evidence="2">
    <location>
        <begin position="130"/>
        <end position="145"/>
    </location>
</feature>
<dbReference type="SUPFAM" id="SSF51126">
    <property type="entry name" value="Pectin lyase-like"/>
    <property type="match status" value="6"/>
</dbReference>
<dbReference type="PANTHER" id="PTHR35037:SF3">
    <property type="entry name" value="C-TERMINAL REGION OF AIDA-LIKE PROTEIN"/>
    <property type="match status" value="1"/>
</dbReference>
<dbReference type="Pfam" id="PF03797">
    <property type="entry name" value="Autotransporter"/>
    <property type="match status" value="1"/>
</dbReference>
<dbReference type="EMBL" id="JANIDY010000001">
    <property type="protein sequence ID" value="MCX5617198.1"/>
    <property type="molecule type" value="Genomic_DNA"/>
</dbReference>
<feature type="domain" description="Autotransporter" evidence="3">
    <location>
        <begin position="2095"/>
        <end position="2376"/>
    </location>
</feature>
<accession>A0ABT3WEA3</accession>
<dbReference type="InterPro" id="IPR051551">
    <property type="entry name" value="Autotransporter_adhesion"/>
</dbReference>
<dbReference type="RefSeq" id="WP_266115712.1">
    <property type="nucleotide sequence ID" value="NZ_JANIDY010000001.1"/>
</dbReference>
<dbReference type="InterPro" id="IPR011050">
    <property type="entry name" value="Pectin_lyase_fold/virulence"/>
</dbReference>
<feature type="region of interest" description="Disordered" evidence="2">
    <location>
        <begin position="120"/>
        <end position="145"/>
    </location>
</feature>
<evidence type="ECO:0000256" key="2">
    <source>
        <dbReference type="SAM" id="MobiDB-lite"/>
    </source>
</evidence>
<organism evidence="4 5">
    <name type="scientific">Bombella pluederhausensis</name>
    <dbReference type="NCBI Taxonomy" id="2967336"/>
    <lineage>
        <taxon>Bacteria</taxon>
        <taxon>Pseudomonadati</taxon>
        <taxon>Pseudomonadota</taxon>
        <taxon>Alphaproteobacteria</taxon>
        <taxon>Acetobacterales</taxon>
        <taxon>Acetobacteraceae</taxon>
        <taxon>Bombella</taxon>
    </lineage>
</organism>
<evidence type="ECO:0000313" key="5">
    <source>
        <dbReference type="Proteomes" id="UP001165576"/>
    </source>
</evidence>
<evidence type="ECO:0000259" key="3">
    <source>
        <dbReference type="PROSITE" id="PS51208"/>
    </source>
</evidence>
<dbReference type="SUPFAM" id="SSF103515">
    <property type="entry name" value="Autotransporter"/>
    <property type="match status" value="1"/>
</dbReference>
<name>A0ABT3WEA3_9PROT</name>
<sequence>MFITEQGGRTPPQCLASHRAGYRRVGYMLALLSGVSCFSGMGNAARADDSAPVSGDMTNTTTRNLPQNTEIKGDLYQQGGDLGLDGVKVDGTLHLDGGQALFGKSGNGYGGTSVQSLAGSANGVLDKPPTDTSPVMTPSTNPQAPYQGELSITQGKGETFSGSLNGSGVLSLLSGEQILTGKNQLTGTVAIQNGTLVLKDNGAIVSPAGSNPGTISVGLAHGNEAHMVMDGPNAQIQREWVTVGNGDPTYGQSSTAGKSDLTLQNGAHINDRTGENMMVIVGNQQDGTLNVKEGSHVDTDYFYAGGEAPATGTLNVSGKGASFEATDAVIGTGGKGVVTVNEDGSFRGDNVSIGDGGEAVVTVTSGGSIKDGMTLVGTGSHGEVMVTDGGVFQNDNLGVGGVGGDGTVEVGAGGTMDNGATRIGNGGKGVVTVVDGGEFQSRQGIRFGASGGDTTSDGTLNIRNHGVLEAGDNAGAPAIDVEKGAHGTINLDDAIVRNLKGEDLTSKVATTLAGTNEFNVQDGSRMTWTGGLSGSGGIVKTGTGQLALSDALDYTGQTDLKAGRLSLTQAKMAGDLLNEGGQLDVQGSHLQSVTQAASDGTVTSTIDNSQMKALTLNGGKAALQGSTVDGDAALKAGDLTVDGSQIGGRLAADGGSFTIGGKGVDAGSLSGTADGTLDGTLNLTNASDTYAGVLSGNGGLKVSGGTETLSGNNSYTGDTTVSEKGGLVLDGSLAGTLTNAGKTDIEGGHVAGTTTNSGTLTATGGTLASAVNSGTMTLGKDNTVTGDVTQNDGQLNLDGNQIKGTLAANGGNFAVASAGSTAGSLSGAGNGSLDGTLNLTSAKDSYAGALSGNGGLTVSGGSETLTGNSSYKGQTLVQNGAQLEVDGDNSEATGQTSVTDGSTLRGKGTIGGDVAIGSGATLAPGTADAPSRLNINGNLTLDDHSNQVFRLGQAGTEGGAYNDFVNVKGNLALGGTLFILPTENGPDVQNAGLMPGLYRLYSYGGTLSGMQQQLNLPQGPGSNLALQTAVDHQVNLITDANEFNFWDGDAAAHRAENGVGNNKVDGGDGVWSAPSSHGLTNWTKGDGSSNAQWKNGNMAIFTGSAGVVHVEDKTPDNNHAPVSFSGMQFANTDDRRYLITGANLYATKADTVIRVGDGTSDGKNITAEIASAIDGSNVNGGTSLHKTDLGTLILSGDSGFARPTQIDAGTLQLGNGGTTGSIGTQAIVNNGTLAIDHSNDFTLTQAISGKGDFVQKGTGTTTLSGANTYTGDTDVQNGRLNLPGSIEGNLNNAATTDISGGKVAGKTTNSGRLTGHQATLADLANQNGTAILTDSTAANVTNAAGGNLKAQDSTLSGTLDNAGSADLENSKVAGTTTNSGTLTGQKALLADLANHGGTATLTDSTVSGTLDNTGNASLENSQVAGTTTNSGTLTGQKALLADLANHGGTATLTDSTAANVTNAAGARLKVQDSTFSGTLDNAGKADLENSQVAGVTTNSGTMTGQKALLADLVNHGGTATLTDSTAANVTNAEGATFSATGGKLASAANSGTMTLGTGNTVSGDVTQDKGSLTLDGNQVNGTLAANGGTFTVADAGSKVGSLSGAANGQLDGTLDLTNAHDRYDGSLSGKGGLTLTSGHETLTNQSHIGGTVAVDDGTLELSGQKAQVNTGGVKIGATGEGVVTLADGSHLQSTGPVIFAKASSAAPADKPNATLNVLNGSTLTAGDTDGKDGIRAEEGSRAQLTLNGGTLQNLQGSDLTSNLKTAIGPQGAVFDVQDQNKMTLGSGSTLTDEGSSDGQNTLTKTGTGTLFVEGDGSGFTGPTEIQSGTMVVDGDLSYSAVGVHQNALLAGTGTVGSTTVSSGGTLGAGDADHMGELHVTGDLSMAKGSVLRVRGSSEGTGQNLSEADGFSYAALKSDRILVSGKATLQGGTLDLQVKDPMGLHYGQAYRVLSAGGGVTGHYDDLQTNLGQDYAYLDPHLVYQADDVDVVLRRSIKGFGSVGQTRNEIATGNGLDHIPETSDLAVAMTSLTRHDARKALNNLSGEVHASVRTGLIQDSFYIRNAVLNRLANVYCDYGRNGQSTYDMETRRRDHACESRHTVIWGQAFGGLGHNSGNGNAAPLHHNTAGFVMGVDTPISESNWRVGGLLSYGHSQFNVHRGRSSSANSNNVSIGAYAGTHWGRLNLRLGAAYSWNVINTHRRITVGDYGGRVRSGYLGGTAQAFAELGYKIRGENGVFEPFMNATYVNLNTDKYREHGNEAALRGHSRDNGVTFANFGFRSATRVSIGRAVFMPHLMAAYRHGFGRMGSRQRESFVIAGGSEDMSVAGVLLSSNAAVVDAGVTARLSKRVDLDLSYIGQYGNHSTESGATGSIKVRF</sequence>
<dbReference type="InterPro" id="IPR036709">
    <property type="entry name" value="Autotransporte_beta_dom_sf"/>
</dbReference>
<dbReference type="Pfam" id="PF12951">
    <property type="entry name" value="PATR"/>
    <property type="match status" value="6"/>
</dbReference>
<reference evidence="4" key="1">
    <citation type="submission" date="2022-07" db="EMBL/GenBank/DDBJ databases">
        <title>Bombella genomes.</title>
        <authorList>
            <person name="Harer L."/>
            <person name="Styblova S."/>
            <person name="Ehrmann M."/>
        </authorList>
    </citation>
    <scope>NUCLEOTIDE SEQUENCE</scope>
    <source>
        <strain evidence="4">TMW 2.2543</strain>
    </source>
</reference>
<proteinExistence type="predicted"/>
<evidence type="ECO:0000256" key="1">
    <source>
        <dbReference type="ARBA" id="ARBA00022729"/>
    </source>
</evidence>
<protein>
    <submittedName>
        <fullName evidence="4">Autotransporter domain-containing protein</fullName>
    </submittedName>
</protein>
<dbReference type="InterPro" id="IPR005546">
    <property type="entry name" value="Autotransporte_beta"/>
</dbReference>
<gene>
    <name evidence="4" type="ORF">NQF86_00730</name>
</gene>
<keyword evidence="1" id="KW-0732">Signal</keyword>